<proteinExistence type="predicted"/>
<protein>
    <submittedName>
        <fullName evidence="3">DUF6350 family protein</fullName>
    </submittedName>
</protein>
<keyword evidence="2" id="KW-0472">Membrane</keyword>
<feature type="region of interest" description="Disordered" evidence="1">
    <location>
        <begin position="1"/>
        <end position="21"/>
    </location>
</feature>
<feature type="compositionally biased region" description="Acidic residues" evidence="1">
    <location>
        <begin position="434"/>
        <end position="455"/>
    </location>
</feature>
<evidence type="ECO:0000256" key="2">
    <source>
        <dbReference type="SAM" id="Phobius"/>
    </source>
</evidence>
<feature type="region of interest" description="Disordered" evidence="1">
    <location>
        <begin position="392"/>
        <end position="512"/>
    </location>
</feature>
<feature type="transmembrane region" description="Helical" evidence="2">
    <location>
        <begin position="151"/>
        <end position="171"/>
    </location>
</feature>
<dbReference type="RefSeq" id="WP_377393737.1">
    <property type="nucleotide sequence ID" value="NZ_JBHSAN010000043.1"/>
</dbReference>
<name>A0ABW5WG95_9PSEU</name>
<reference evidence="4" key="1">
    <citation type="journal article" date="2019" name="Int. J. Syst. Evol. Microbiol.">
        <title>The Global Catalogue of Microorganisms (GCM) 10K type strain sequencing project: providing services to taxonomists for standard genome sequencing and annotation.</title>
        <authorList>
            <consortium name="The Broad Institute Genomics Platform"/>
            <consortium name="The Broad Institute Genome Sequencing Center for Infectious Disease"/>
            <person name="Wu L."/>
            <person name="Ma J."/>
        </authorList>
    </citation>
    <scope>NUCLEOTIDE SEQUENCE [LARGE SCALE GENOMIC DNA]</scope>
    <source>
        <strain evidence="4">IBRC-M 10906</strain>
    </source>
</reference>
<dbReference type="Proteomes" id="UP001597478">
    <property type="component" value="Unassembled WGS sequence"/>
</dbReference>
<feature type="transmembrane region" description="Helical" evidence="2">
    <location>
        <begin position="294"/>
        <end position="314"/>
    </location>
</feature>
<keyword evidence="2" id="KW-1133">Transmembrane helix</keyword>
<feature type="transmembrane region" description="Helical" evidence="2">
    <location>
        <begin position="91"/>
        <end position="109"/>
    </location>
</feature>
<sequence>MDLLAPDSRSAPADGGATSPGSRARALMAVALGPLVTGYLAVAAVLALVMSIATRSEFSPSGVFLAAGPGWLAAYQVPLEIGGEPLGVLPLLPTIGVCVLVARTAAGAAQRLGYTAAAQAPILIGVIAGAHALAGGVICVLSAGSSSSADLLTALVVPALLAGLSAAAGVAGRCGLADLVRRYLDPLALHGLRAGALGFAALVTASGFTLFVATAMATSTTGQIVADLAPGAGSAIGLWLLSAGYVPNAVVMALGFVTGPGLSLGEVTVGPFSYTGGPVPAFPLLAALPEQQAAWWPVFLLLPAAAGALVGWSLRRCHEDPVARLRTVGVAGALVGFGTVVAGFLAGGRLASGPFDPVAIPLGIVSIAAFVWIALPGGLVAWFAGPRQRVRPVPAEDVDPEPEEGTEPDEGMEDVSEPEAEEVADQPETHEPAEPAEPEDTEDTEDTEQPEDSPEPEAAAKPDVAGSPAPTAAPDDTARPGGSAQPTGTAQSDAEAAEPDRAAGDTDSGKQA</sequence>
<feature type="transmembrane region" description="Helical" evidence="2">
    <location>
        <begin position="26"/>
        <end position="49"/>
    </location>
</feature>
<feature type="compositionally biased region" description="Acidic residues" evidence="1">
    <location>
        <begin position="396"/>
        <end position="425"/>
    </location>
</feature>
<dbReference type="InterPro" id="IPR045931">
    <property type="entry name" value="DUF6350"/>
</dbReference>
<comment type="caution">
    <text evidence="3">The sequence shown here is derived from an EMBL/GenBank/DDBJ whole genome shotgun (WGS) entry which is preliminary data.</text>
</comment>
<evidence type="ECO:0000256" key="1">
    <source>
        <dbReference type="SAM" id="MobiDB-lite"/>
    </source>
</evidence>
<accession>A0ABW5WG95</accession>
<feature type="transmembrane region" description="Helical" evidence="2">
    <location>
        <begin position="192"/>
        <end position="216"/>
    </location>
</feature>
<evidence type="ECO:0000313" key="3">
    <source>
        <dbReference type="EMBL" id="MFD2801371.1"/>
    </source>
</evidence>
<dbReference type="EMBL" id="JBHUOF010000026">
    <property type="protein sequence ID" value="MFD2801371.1"/>
    <property type="molecule type" value="Genomic_DNA"/>
</dbReference>
<feature type="transmembrane region" description="Helical" evidence="2">
    <location>
        <begin position="326"/>
        <end position="346"/>
    </location>
</feature>
<evidence type="ECO:0000313" key="4">
    <source>
        <dbReference type="Proteomes" id="UP001597478"/>
    </source>
</evidence>
<gene>
    <name evidence="3" type="ORF">ACFS2C_18425</name>
</gene>
<keyword evidence="4" id="KW-1185">Reference proteome</keyword>
<feature type="transmembrane region" description="Helical" evidence="2">
    <location>
        <begin position="121"/>
        <end position="145"/>
    </location>
</feature>
<dbReference type="Pfam" id="PF19877">
    <property type="entry name" value="DUF6350"/>
    <property type="match status" value="1"/>
</dbReference>
<organism evidence="3 4">
    <name type="scientific">Prauserella oleivorans</name>
    <dbReference type="NCBI Taxonomy" id="1478153"/>
    <lineage>
        <taxon>Bacteria</taxon>
        <taxon>Bacillati</taxon>
        <taxon>Actinomycetota</taxon>
        <taxon>Actinomycetes</taxon>
        <taxon>Pseudonocardiales</taxon>
        <taxon>Pseudonocardiaceae</taxon>
        <taxon>Prauserella</taxon>
    </lineage>
</organism>
<feature type="transmembrane region" description="Helical" evidence="2">
    <location>
        <begin position="358"/>
        <end position="384"/>
    </location>
</feature>
<feature type="compositionally biased region" description="Basic and acidic residues" evidence="1">
    <location>
        <begin position="498"/>
        <end position="512"/>
    </location>
</feature>
<keyword evidence="2" id="KW-0812">Transmembrane</keyword>
<feature type="transmembrane region" description="Helical" evidence="2">
    <location>
        <begin position="61"/>
        <end position="79"/>
    </location>
</feature>